<organism evidence="1 2">
    <name type="scientific">Pseudomonas fluorescens</name>
    <dbReference type="NCBI Taxonomy" id="294"/>
    <lineage>
        <taxon>Bacteria</taxon>
        <taxon>Pseudomonadati</taxon>
        <taxon>Pseudomonadota</taxon>
        <taxon>Gammaproteobacteria</taxon>
        <taxon>Pseudomonadales</taxon>
        <taxon>Pseudomonadaceae</taxon>
        <taxon>Pseudomonas</taxon>
    </lineage>
</organism>
<protein>
    <submittedName>
        <fullName evidence="1">Uncharacterized protein</fullName>
    </submittedName>
</protein>
<dbReference type="EMBL" id="LUKJ01000003">
    <property type="protein sequence ID" value="KZN17163.1"/>
    <property type="molecule type" value="Genomic_DNA"/>
</dbReference>
<dbReference type="Proteomes" id="UP000076489">
    <property type="component" value="Unassembled WGS sequence"/>
</dbReference>
<reference evidence="1 2" key="2">
    <citation type="journal article" date="2018" name="Nature">
        <title>Mutant phenotypes for thousands of bacterial genes of unknown function.</title>
        <authorList>
            <person name="Price M.N."/>
            <person name="Wetmore K.M."/>
            <person name="Waters R.J."/>
            <person name="Callaghan M."/>
            <person name="Ray J."/>
            <person name="Liu H."/>
            <person name="Kuehl J.V."/>
            <person name="Melnyk R.A."/>
            <person name="Lamson J.S."/>
            <person name="Suh Y."/>
            <person name="Carlson H.K."/>
            <person name="Esquivel Z."/>
            <person name="Sadeeshkumar H."/>
            <person name="Chakraborty R."/>
            <person name="Zane G.M."/>
            <person name="Rubin B.E."/>
            <person name="Wall J.D."/>
            <person name="Visel A."/>
            <person name="Bristow J."/>
            <person name="Blow M.J."/>
            <person name="Arkin A.P."/>
            <person name="Deutschbauer A.M."/>
        </authorList>
    </citation>
    <scope>NUCLEOTIDE SEQUENCE [LARGE SCALE GENOMIC DNA]</scope>
    <source>
        <strain evidence="1 2">FW300-N1B4</strain>
    </source>
</reference>
<comment type="caution">
    <text evidence="1">The sequence shown here is derived from an EMBL/GenBank/DDBJ whole genome shotgun (WGS) entry which is preliminary data.</text>
</comment>
<evidence type="ECO:0000313" key="1">
    <source>
        <dbReference type="EMBL" id="KZN17163.1"/>
    </source>
</evidence>
<name>A0A162BL18_PSEFL</name>
<proteinExistence type="predicted"/>
<gene>
    <name evidence="1" type="ORF">A1D17_13720</name>
</gene>
<sequence length="101" mass="10636">MGTITASEVLGDFLQVVAVLVNLSGLRLRASLAFGGCAQEILGSAGCPKQSRSCTPAHGRHLFTVSPDIDPEAPSINAVQLLVERALDHLESPQMQARAEV</sequence>
<evidence type="ECO:0000313" key="2">
    <source>
        <dbReference type="Proteomes" id="UP000076489"/>
    </source>
</evidence>
<accession>A0A162BL18</accession>
<dbReference type="AlphaFoldDB" id="A0A162BL18"/>
<reference evidence="2" key="1">
    <citation type="submission" date="2016-03" db="EMBL/GenBank/DDBJ databases">
        <authorList>
            <person name="Ray J."/>
            <person name="Price M."/>
            <person name="Deutschbauer A."/>
        </authorList>
    </citation>
    <scope>NUCLEOTIDE SEQUENCE [LARGE SCALE GENOMIC DNA]</scope>
    <source>
        <strain evidence="2">FW300-N1B4</strain>
    </source>
</reference>